<keyword evidence="5" id="KW-1185">Reference proteome</keyword>
<feature type="transmembrane region" description="Helical" evidence="1">
    <location>
        <begin position="68"/>
        <end position="89"/>
    </location>
</feature>
<dbReference type="InterPro" id="IPR029787">
    <property type="entry name" value="Nucleotide_cyclase"/>
</dbReference>
<dbReference type="SUPFAM" id="SSF55073">
    <property type="entry name" value="Nucleotide cyclase"/>
    <property type="match status" value="1"/>
</dbReference>
<sequence>MSAPVLRFSLPRWRLTRWLADAGPDVPPEIRVALVGSLYGTLPIFAGGVINSLAVSFLIAWRIPTWPFTLWCAFEVLCCGIRLVVLLHARRRAERGERTPTDLYLLLGVAWAAGIGAGTFLSLMSGDWVAAALACLSAAAMVGGICFRNFAAPRMAGVMIALTLGPCVLAAPFLSEPMMLITFMQIPFYLFSMTMAAYKLNAMLISTMRAERENAFHARHDILTGLSNRAGLAKAFSARFESEAAPRGLALVYLDLDGFKAVNDSYGHMAGDALLQLVAERLRGLVRASDIAARIGGDEFVVLSEQTERIQLQRFGERIVREISEPYELDSGHRLHIGASVGIALAPEHGRDMNSLMAAADAALYQAKSRGKSLCVIAGQRPVIDGMASSGALRLQ</sequence>
<evidence type="ECO:0000313" key="5">
    <source>
        <dbReference type="Proteomes" id="UP000051562"/>
    </source>
</evidence>
<feature type="domain" description="GGDEF" evidence="2">
    <location>
        <begin position="247"/>
        <end position="380"/>
    </location>
</feature>
<dbReference type="AlphaFoldDB" id="A0A0Q3KL97"/>
<dbReference type="EMBL" id="FUYX01000012">
    <property type="protein sequence ID" value="SKC06792.1"/>
    <property type="molecule type" value="Genomic_DNA"/>
</dbReference>
<evidence type="ECO:0000256" key="1">
    <source>
        <dbReference type="SAM" id="Phobius"/>
    </source>
</evidence>
<feature type="transmembrane region" description="Helical" evidence="1">
    <location>
        <begin position="128"/>
        <end position="147"/>
    </location>
</feature>
<dbReference type="OrthoDB" id="9812260at2"/>
<dbReference type="Proteomes" id="UP000051562">
    <property type="component" value="Unassembled WGS sequence"/>
</dbReference>
<dbReference type="InterPro" id="IPR052163">
    <property type="entry name" value="DGC-Regulatory_Protein"/>
</dbReference>
<dbReference type="Proteomes" id="UP000190130">
    <property type="component" value="Unassembled WGS sequence"/>
</dbReference>
<dbReference type="GO" id="GO:0003824">
    <property type="term" value="F:catalytic activity"/>
    <property type="evidence" value="ECO:0007669"/>
    <property type="project" value="UniProtKB-ARBA"/>
</dbReference>
<feature type="transmembrane region" description="Helical" evidence="1">
    <location>
        <begin position="38"/>
        <end position="62"/>
    </location>
</feature>
<dbReference type="SMART" id="SM00267">
    <property type="entry name" value="GGDEF"/>
    <property type="match status" value="1"/>
</dbReference>
<reference evidence="4 6" key="2">
    <citation type="submission" date="2017-02" db="EMBL/GenBank/DDBJ databases">
        <authorList>
            <person name="Peterson S.W."/>
        </authorList>
    </citation>
    <scope>NUCLEOTIDE SEQUENCE [LARGE SCALE GENOMIC DNA]</scope>
    <source>
        <strain evidence="4 6">DSM 9653</strain>
    </source>
</reference>
<dbReference type="InterPro" id="IPR000160">
    <property type="entry name" value="GGDEF_dom"/>
</dbReference>
<dbReference type="EMBL" id="LMAR01000037">
    <property type="protein sequence ID" value="KQK30379.1"/>
    <property type="molecule type" value="Genomic_DNA"/>
</dbReference>
<protein>
    <submittedName>
        <fullName evidence="3 4">Diguanylate cyclase</fullName>
    </submittedName>
</protein>
<evidence type="ECO:0000313" key="3">
    <source>
        <dbReference type="EMBL" id="KQK30379.1"/>
    </source>
</evidence>
<name>A0A0Q3KL97_9HYPH</name>
<dbReference type="Pfam" id="PF00990">
    <property type="entry name" value="GGDEF"/>
    <property type="match status" value="1"/>
</dbReference>
<dbReference type="RefSeq" id="WP_055728402.1">
    <property type="nucleotide sequence ID" value="NZ_FUYX01000012.1"/>
</dbReference>
<reference evidence="3 5" key="1">
    <citation type="submission" date="2015-10" db="EMBL/GenBank/DDBJ databases">
        <title>Draft genome of Bosea thiooxidans.</title>
        <authorList>
            <person name="Wang X."/>
        </authorList>
    </citation>
    <scope>NUCLEOTIDE SEQUENCE [LARGE SCALE GENOMIC DNA]</scope>
    <source>
        <strain evidence="3 5">CGMCC 9174</strain>
    </source>
</reference>
<dbReference type="STRING" id="53254.SAMN05660750_04008"/>
<feature type="transmembrane region" description="Helical" evidence="1">
    <location>
        <begin position="101"/>
        <end position="122"/>
    </location>
</feature>
<dbReference type="PROSITE" id="PS50887">
    <property type="entry name" value="GGDEF"/>
    <property type="match status" value="1"/>
</dbReference>
<dbReference type="PANTHER" id="PTHR46663:SF4">
    <property type="entry name" value="DIGUANYLATE CYCLASE DGCT-RELATED"/>
    <property type="match status" value="1"/>
</dbReference>
<organism evidence="3 5">
    <name type="scientific">Bosea thiooxidans</name>
    <dbReference type="NCBI Taxonomy" id="53254"/>
    <lineage>
        <taxon>Bacteria</taxon>
        <taxon>Pseudomonadati</taxon>
        <taxon>Pseudomonadota</taxon>
        <taxon>Alphaproteobacteria</taxon>
        <taxon>Hyphomicrobiales</taxon>
        <taxon>Boseaceae</taxon>
        <taxon>Bosea</taxon>
    </lineage>
</organism>
<keyword evidence="1" id="KW-1133">Transmembrane helix</keyword>
<feature type="transmembrane region" description="Helical" evidence="1">
    <location>
        <begin position="180"/>
        <end position="200"/>
    </location>
</feature>
<dbReference type="Gene3D" id="3.30.70.270">
    <property type="match status" value="1"/>
</dbReference>
<evidence type="ECO:0000259" key="2">
    <source>
        <dbReference type="PROSITE" id="PS50887"/>
    </source>
</evidence>
<feature type="transmembrane region" description="Helical" evidence="1">
    <location>
        <begin position="154"/>
        <end position="174"/>
    </location>
</feature>
<dbReference type="FunFam" id="3.30.70.270:FF:000001">
    <property type="entry name" value="Diguanylate cyclase domain protein"/>
    <property type="match status" value="1"/>
</dbReference>
<gene>
    <name evidence="3" type="ORF">ARD30_14140</name>
    <name evidence="4" type="ORF">SAMN05660750_04008</name>
</gene>
<keyword evidence="1" id="KW-0472">Membrane</keyword>
<keyword evidence="1" id="KW-0812">Transmembrane</keyword>
<proteinExistence type="predicted"/>
<dbReference type="CDD" id="cd01949">
    <property type="entry name" value="GGDEF"/>
    <property type="match status" value="1"/>
</dbReference>
<evidence type="ECO:0000313" key="6">
    <source>
        <dbReference type="Proteomes" id="UP000190130"/>
    </source>
</evidence>
<dbReference type="PANTHER" id="PTHR46663">
    <property type="entry name" value="DIGUANYLATE CYCLASE DGCT-RELATED"/>
    <property type="match status" value="1"/>
</dbReference>
<dbReference type="InterPro" id="IPR043128">
    <property type="entry name" value="Rev_trsase/Diguanyl_cyclase"/>
</dbReference>
<accession>A0A0Q3KL97</accession>
<evidence type="ECO:0000313" key="4">
    <source>
        <dbReference type="EMBL" id="SKC06792.1"/>
    </source>
</evidence>
<dbReference type="NCBIfam" id="TIGR00254">
    <property type="entry name" value="GGDEF"/>
    <property type="match status" value="1"/>
</dbReference>